<dbReference type="EMBL" id="JH688158">
    <property type="protein sequence ID" value="EJD33598.1"/>
    <property type="molecule type" value="Genomic_DNA"/>
</dbReference>
<accession>J0LAZ5</accession>
<protein>
    <submittedName>
        <fullName evidence="2">Uncharacterized protein</fullName>
    </submittedName>
</protein>
<feature type="region of interest" description="Disordered" evidence="1">
    <location>
        <begin position="210"/>
        <end position="297"/>
    </location>
</feature>
<evidence type="ECO:0000313" key="2">
    <source>
        <dbReference type="EMBL" id="EJD33598.1"/>
    </source>
</evidence>
<evidence type="ECO:0000313" key="3">
    <source>
        <dbReference type="Proteomes" id="UP000006514"/>
    </source>
</evidence>
<feature type="compositionally biased region" description="Low complexity" evidence="1">
    <location>
        <begin position="237"/>
        <end position="254"/>
    </location>
</feature>
<sequence length="409" mass="44743">MSNTMLLGLMPPRPSSRNLNCRSCGGRTRHTVGYCQDPRLRQVGCWFSKCVFCDSPLQYITLPLPRVVVNVIKAYHEKRKELVNTGTGGTHHWSDRDEYDVDQGISGEFYESSITGVPVEFHTDNFPLVSMWDCPSIKRRYEDDIHARFQVLNPRTGKWQVVFGNQPFAFVPFTPIVVKLYGVHDSAYINASIQEATELFVNATAPATASTTITASSRGRKRGRSPSPQPRTPPPGRSSLLGASASSISSTASSMFKRPRTSSDTNSSPISSAPRRAVHTKPRPIESAEGLIDDEDVVDERIPEPPAVHVWEFLLDKNHPHIVLPNILEHEDALPIPAEKQRARPGGADCVDGPKSTPAPTQDVPSKGKGKQVDDEDKFINIGGVACVREATGPDDGVSENIPGPSSST</sequence>
<dbReference type="AlphaFoldDB" id="J0LAZ5"/>
<feature type="compositionally biased region" description="Pro residues" evidence="1">
    <location>
        <begin position="227"/>
        <end position="236"/>
    </location>
</feature>
<feature type="compositionally biased region" description="Low complexity" evidence="1">
    <location>
        <begin position="262"/>
        <end position="272"/>
    </location>
</feature>
<name>J0LAZ5_AURST</name>
<gene>
    <name evidence="2" type="ORF">AURDEDRAFT_131603</name>
</gene>
<reference evidence="3" key="1">
    <citation type="journal article" date="2012" name="Science">
        <title>The Paleozoic origin of enzymatic lignin decomposition reconstructed from 31 fungal genomes.</title>
        <authorList>
            <person name="Floudas D."/>
            <person name="Binder M."/>
            <person name="Riley R."/>
            <person name="Barry K."/>
            <person name="Blanchette R.A."/>
            <person name="Henrissat B."/>
            <person name="Martinez A.T."/>
            <person name="Otillar R."/>
            <person name="Spatafora J.W."/>
            <person name="Yadav J.S."/>
            <person name="Aerts A."/>
            <person name="Benoit I."/>
            <person name="Boyd A."/>
            <person name="Carlson A."/>
            <person name="Copeland A."/>
            <person name="Coutinho P.M."/>
            <person name="de Vries R.P."/>
            <person name="Ferreira P."/>
            <person name="Findley K."/>
            <person name="Foster B."/>
            <person name="Gaskell J."/>
            <person name="Glotzer D."/>
            <person name="Gorecki P."/>
            <person name="Heitman J."/>
            <person name="Hesse C."/>
            <person name="Hori C."/>
            <person name="Igarashi K."/>
            <person name="Jurgens J.A."/>
            <person name="Kallen N."/>
            <person name="Kersten P."/>
            <person name="Kohler A."/>
            <person name="Kuees U."/>
            <person name="Kumar T.K.A."/>
            <person name="Kuo A."/>
            <person name="LaButti K."/>
            <person name="Larrondo L.F."/>
            <person name="Lindquist E."/>
            <person name="Ling A."/>
            <person name="Lombard V."/>
            <person name="Lucas S."/>
            <person name="Lundell T."/>
            <person name="Martin R."/>
            <person name="McLaughlin D.J."/>
            <person name="Morgenstern I."/>
            <person name="Morin E."/>
            <person name="Murat C."/>
            <person name="Nagy L.G."/>
            <person name="Nolan M."/>
            <person name="Ohm R.A."/>
            <person name="Patyshakuliyeva A."/>
            <person name="Rokas A."/>
            <person name="Ruiz-Duenas F.J."/>
            <person name="Sabat G."/>
            <person name="Salamov A."/>
            <person name="Samejima M."/>
            <person name="Schmutz J."/>
            <person name="Slot J.C."/>
            <person name="St John F."/>
            <person name="Stenlid J."/>
            <person name="Sun H."/>
            <person name="Sun S."/>
            <person name="Syed K."/>
            <person name="Tsang A."/>
            <person name="Wiebenga A."/>
            <person name="Young D."/>
            <person name="Pisabarro A."/>
            <person name="Eastwood D.C."/>
            <person name="Martin F."/>
            <person name="Cullen D."/>
            <person name="Grigoriev I.V."/>
            <person name="Hibbett D.S."/>
        </authorList>
    </citation>
    <scope>NUCLEOTIDE SEQUENCE [LARGE SCALE GENOMIC DNA]</scope>
    <source>
        <strain evidence="3">TFB10046</strain>
    </source>
</reference>
<dbReference type="Proteomes" id="UP000006514">
    <property type="component" value="Unassembled WGS sequence"/>
</dbReference>
<dbReference type="InParanoid" id="J0LAZ5"/>
<feature type="region of interest" description="Disordered" evidence="1">
    <location>
        <begin position="342"/>
        <end position="376"/>
    </location>
</feature>
<keyword evidence="3" id="KW-1185">Reference proteome</keyword>
<dbReference type="KEGG" id="adl:AURDEDRAFT_131603"/>
<proteinExistence type="predicted"/>
<feature type="region of interest" description="Disordered" evidence="1">
    <location>
        <begin position="390"/>
        <end position="409"/>
    </location>
</feature>
<organism evidence="2 3">
    <name type="scientific">Auricularia subglabra (strain TFB-10046 / SS5)</name>
    <name type="common">White-rot fungus</name>
    <name type="synonym">Auricularia delicata (strain TFB10046)</name>
    <dbReference type="NCBI Taxonomy" id="717982"/>
    <lineage>
        <taxon>Eukaryota</taxon>
        <taxon>Fungi</taxon>
        <taxon>Dikarya</taxon>
        <taxon>Basidiomycota</taxon>
        <taxon>Agaricomycotina</taxon>
        <taxon>Agaricomycetes</taxon>
        <taxon>Auriculariales</taxon>
        <taxon>Auriculariaceae</taxon>
        <taxon>Auricularia</taxon>
    </lineage>
</organism>
<evidence type="ECO:0000256" key="1">
    <source>
        <dbReference type="SAM" id="MobiDB-lite"/>
    </source>
</evidence>